<protein>
    <submittedName>
        <fullName evidence="10">ABC transporter permease</fullName>
    </submittedName>
</protein>
<dbReference type="KEGG" id="sphv:F9278_41745"/>
<dbReference type="AlphaFoldDB" id="A0A5P8KGG5"/>
<feature type="region of interest" description="Disordered" evidence="8">
    <location>
        <begin position="1"/>
        <end position="35"/>
    </location>
</feature>
<evidence type="ECO:0000256" key="2">
    <source>
        <dbReference type="ARBA" id="ARBA00022448"/>
    </source>
</evidence>
<dbReference type="SUPFAM" id="SSF161098">
    <property type="entry name" value="MetI-like"/>
    <property type="match status" value="1"/>
</dbReference>
<evidence type="ECO:0000256" key="7">
    <source>
        <dbReference type="RuleBase" id="RU363032"/>
    </source>
</evidence>
<dbReference type="Proteomes" id="UP000327294">
    <property type="component" value="Chromosome"/>
</dbReference>
<dbReference type="EMBL" id="CP045096">
    <property type="protein sequence ID" value="QFR01630.1"/>
    <property type="molecule type" value="Genomic_DNA"/>
</dbReference>
<dbReference type="Gene3D" id="1.10.3720.10">
    <property type="entry name" value="MetI-like"/>
    <property type="match status" value="1"/>
</dbReference>
<feature type="transmembrane region" description="Helical" evidence="7">
    <location>
        <begin position="213"/>
        <end position="231"/>
    </location>
</feature>
<dbReference type="GO" id="GO:0055085">
    <property type="term" value="P:transmembrane transport"/>
    <property type="evidence" value="ECO:0007669"/>
    <property type="project" value="InterPro"/>
</dbReference>
<organism evidence="10 11">
    <name type="scientific">Streptomyces phaeolivaceus</name>
    <dbReference type="NCBI Taxonomy" id="2653200"/>
    <lineage>
        <taxon>Bacteria</taxon>
        <taxon>Bacillati</taxon>
        <taxon>Actinomycetota</taxon>
        <taxon>Actinomycetes</taxon>
        <taxon>Kitasatosporales</taxon>
        <taxon>Streptomycetaceae</taxon>
        <taxon>Streptomyces</taxon>
    </lineage>
</organism>
<dbReference type="InterPro" id="IPR035906">
    <property type="entry name" value="MetI-like_sf"/>
</dbReference>
<name>A0A5P8KGG5_9ACTN</name>
<keyword evidence="6 7" id="KW-0472">Membrane</keyword>
<dbReference type="PANTHER" id="PTHR43163">
    <property type="entry name" value="DIPEPTIDE TRANSPORT SYSTEM PERMEASE PROTEIN DPPB-RELATED"/>
    <property type="match status" value="1"/>
</dbReference>
<comment type="subcellular location">
    <subcellularLocation>
        <location evidence="1 7">Cell membrane</location>
        <topology evidence="1 7">Multi-pass membrane protein</topology>
    </subcellularLocation>
</comment>
<dbReference type="Pfam" id="PF00528">
    <property type="entry name" value="BPD_transp_1"/>
    <property type="match status" value="1"/>
</dbReference>
<dbReference type="GO" id="GO:0005886">
    <property type="term" value="C:plasma membrane"/>
    <property type="evidence" value="ECO:0007669"/>
    <property type="project" value="UniProtKB-SubCell"/>
</dbReference>
<evidence type="ECO:0000256" key="6">
    <source>
        <dbReference type="ARBA" id="ARBA00023136"/>
    </source>
</evidence>
<comment type="similarity">
    <text evidence="7">Belongs to the binding-protein-dependent transport system permease family.</text>
</comment>
<dbReference type="CDD" id="cd06261">
    <property type="entry name" value="TM_PBP2"/>
    <property type="match status" value="1"/>
</dbReference>
<dbReference type="InterPro" id="IPR000515">
    <property type="entry name" value="MetI-like"/>
</dbReference>
<feature type="transmembrane region" description="Helical" evidence="7">
    <location>
        <begin position="270"/>
        <end position="298"/>
    </location>
</feature>
<feature type="transmembrane region" description="Helical" evidence="7">
    <location>
        <begin position="139"/>
        <end position="162"/>
    </location>
</feature>
<evidence type="ECO:0000256" key="8">
    <source>
        <dbReference type="SAM" id="MobiDB-lite"/>
    </source>
</evidence>
<dbReference type="InterPro" id="IPR045621">
    <property type="entry name" value="BPD_transp_1_N"/>
</dbReference>
<proteinExistence type="inferred from homology"/>
<dbReference type="PANTHER" id="PTHR43163:SF6">
    <property type="entry name" value="DIPEPTIDE TRANSPORT SYSTEM PERMEASE PROTEIN DPPB-RELATED"/>
    <property type="match status" value="1"/>
</dbReference>
<keyword evidence="4 7" id="KW-0812">Transmembrane</keyword>
<evidence type="ECO:0000256" key="4">
    <source>
        <dbReference type="ARBA" id="ARBA00022692"/>
    </source>
</evidence>
<feature type="transmembrane region" description="Helical" evidence="7">
    <location>
        <begin position="45"/>
        <end position="67"/>
    </location>
</feature>
<evidence type="ECO:0000259" key="9">
    <source>
        <dbReference type="PROSITE" id="PS50928"/>
    </source>
</evidence>
<dbReference type="PROSITE" id="PS50928">
    <property type="entry name" value="ABC_TM1"/>
    <property type="match status" value="1"/>
</dbReference>
<keyword evidence="2 7" id="KW-0813">Transport</keyword>
<evidence type="ECO:0000256" key="5">
    <source>
        <dbReference type="ARBA" id="ARBA00022989"/>
    </source>
</evidence>
<gene>
    <name evidence="10" type="ORF">F9278_41745</name>
</gene>
<sequence>MATQERGEKLNALDSRSKNPLAADRPGRRESPRRGRTARRWLGPLWRWVGLPAVTVVISSFVIFMALSVAPGDPLATVTGSHPTPETRALLERQYGLDRPLIMQYLHWIGGVAQGDFGHSIAYRAPVWSLLAPRLGTSLFLVAYAGLLVIGFGLAAAVAGTIWRPLSSLLTVVSGICVSIPAYVAASVLSIVFATGLGWFPTLGAGEGFTDRLWHLTLPAVALAIGWGAYLSQVARAALREQAGREHVETGVARGIPYLTVFRRHVVRNAAVPIVTVSALVVASLIVGSVVVEVAFGIDGIGSFFVRSVQTKDYASVEAISLFLVLLVVVLTTVLDLLHTVLDPRLRDSGASR</sequence>
<feature type="compositionally biased region" description="Basic and acidic residues" evidence="8">
    <location>
        <begin position="1"/>
        <end position="17"/>
    </location>
</feature>
<keyword evidence="3" id="KW-1003">Cell membrane</keyword>
<evidence type="ECO:0000256" key="3">
    <source>
        <dbReference type="ARBA" id="ARBA00022475"/>
    </source>
</evidence>
<keyword evidence="5 7" id="KW-1133">Transmembrane helix</keyword>
<evidence type="ECO:0000313" key="11">
    <source>
        <dbReference type="Proteomes" id="UP000327294"/>
    </source>
</evidence>
<dbReference type="Pfam" id="PF19300">
    <property type="entry name" value="BPD_transp_1_N"/>
    <property type="match status" value="1"/>
</dbReference>
<evidence type="ECO:0000256" key="1">
    <source>
        <dbReference type="ARBA" id="ARBA00004651"/>
    </source>
</evidence>
<feature type="transmembrane region" description="Helical" evidence="7">
    <location>
        <begin position="318"/>
        <end position="338"/>
    </location>
</feature>
<evidence type="ECO:0000313" key="10">
    <source>
        <dbReference type="EMBL" id="QFR01630.1"/>
    </source>
</evidence>
<feature type="transmembrane region" description="Helical" evidence="7">
    <location>
        <begin position="169"/>
        <end position="193"/>
    </location>
</feature>
<feature type="domain" description="ABC transmembrane type-1" evidence="9">
    <location>
        <begin position="135"/>
        <end position="335"/>
    </location>
</feature>
<reference evidence="10 11" key="1">
    <citation type="submission" date="2019-10" db="EMBL/GenBank/DDBJ databases">
        <title>Streptomyces sp. strain GY16 isolated from leaves of Broussonetia papyrifera.</title>
        <authorList>
            <person name="Mo P."/>
        </authorList>
    </citation>
    <scope>NUCLEOTIDE SEQUENCE [LARGE SCALE GENOMIC DNA]</scope>
    <source>
        <strain evidence="10 11">GY16</strain>
    </source>
</reference>
<accession>A0A5P8KGG5</accession>
<keyword evidence="11" id="KW-1185">Reference proteome</keyword>